<keyword evidence="1" id="KW-1185">Reference proteome</keyword>
<reference evidence="1" key="1">
    <citation type="journal article" date="2019" name="Database">
        <title>The radish genome database (RadishGD): an integrated information resource for radish genomics.</title>
        <authorList>
            <person name="Yu H.J."/>
            <person name="Baek S."/>
            <person name="Lee Y.J."/>
            <person name="Cho A."/>
            <person name="Mun J.H."/>
        </authorList>
    </citation>
    <scope>NUCLEOTIDE SEQUENCE [LARGE SCALE GENOMIC DNA]</scope>
    <source>
        <strain evidence="1">cv. WK10039</strain>
    </source>
</reference>
<evidence type="ECO:0000313" key="4">
    <source>
        <dbReference type="RefSeq" id="XP_056863336.1"/>
    </source>
</evidence>
<dbReference type="AlphaFoldDB" id="A0A9W3CLG1"/>
<dbReference type="RefSeq" id="XP_056852137.1">
    <property type="nucleotide sequence ID" value="XM_056996157.1"/>
</dbReference>
<organism evidence="1 3">
    <name type="scientific">Raphanus sativus</name>
    <name type="common">Radish</name>
    <name type="synonym">Raphanus raphanistrum var. sativus</name>
    <dbReference type="NCBI Taxonomy" id="3726"/>
    <lineage>
        <taxon>Eukaryota</taxon>
        <taxon>Viridiplantae</taxon>
        <taxon>Streptophyta</taxon>
        <taxon>Embryophyta</taxon>
        <taxon>Tracheophyta</taxon>
        <taxon>Spermatophyta</taxon>
        <taxon>Magnoliopsida</taxon>
        <taxon>eudicotyledons</taxon>
        <taxon>Gunneridae</taxon>
        <taxon>Pentapetalae</taxon>
        <taxon>rosids</taxon>
        <taxon>malvids</taxon>
        <taxon>Brassicales</taxon>
        <taxon>Brassicaceae</taxon>
        <taxon>Brassiceae</taxon>
        <taxon>Raphanus</taxon>
    </lineage>
</organism>
<dbReference type="RefSeq" id="XP_056852138.1">
    <property type="nucleotide sequence ID" value="XM_056996158.1"/>
</dbReference>
<dbReference type="KEGG" id="rsz:108849976"/>
<evidence type="ECO:0000313" key="2">
    <source>
        <dbReference type="RefSeq" id="XP_056852137.1"/>
    </source>
</evidence>
<evidence type="ECO:0000313" key="1">
    <source>
        <dbReference type="Proteomes" id="UP000504610"/>
    </source>
</evidence>
<protein>
    <submittedName>
        <fullName evidence="4">Uncharacterized protein LOC108849976</fullName>
    </submittedName>
    <submittedName>
        <fullName evidence="2 3">Uncharacterized protein LOC130501268</fullName>
    </submittedName>
</protein>
<dbReference type="RefSeq" id="XP_056863336.1">
    <property type="nucleotide sequence ID" value="XM_057007356.1"/>
</dbReference>
<dbReference type="Proteomes" id="UP000504610">
    <property type="component" value="Chromosome 4"/>
</dbReference>
<evidence type="ECO:0000313" key="3">
    <source>
        <dbReference type="RefSeq" id="XP_056852138.1"/>
    </source>
</evidence>
<proteinExistence type="predicted"/>
<dbReference type="GeneID" id="130501268"/>
<dbReference type="OrthoDB" id="18412at2759"/>
<name>A0A9W3CLG1_RAPSA</name>
<accession>A0A9W3CLG1</accession>
<gene>
    <name evidence="2 3" type="primary">LOC130501268</name>
    <name evidence="4" type="synonym">LOC108849976</name>
</gene>
<sequence>MRLKQRKFRWLWQDQRKQSMLFKLLKPQQTTNVSNFGSKPLYREFWLGVSSTKEVPVARPIIVEDAKYVVDKTELEAIASSSEIREALKDEALQKLITNIDRSSNPLKALDEAMGDEAFRILKDKILLNLSKKK</sequence>
<reference evidence="2 3" key="2">
    <citation type="submission" date="2025-04" db="UniProtKB">
        <authorList>
            <consortium name="RefSeq"/>
        </authorList>
    </citation>
    <scope>IDENTIFICATION</scope>
    <source>
        <tissue evidence="2 3">Leaf</tissue>
    </source>
</reference>
<dbReference type="KEGG" id="rsz:130501268"/>